<dbReference type="InterPro" id="IPR001288">
    <property type="entry name" value="Translation_initiation_fac_3"/>
</dbReference>
<dbReference type="SUPFAM" id="SSF55200">
    <property type="entry name" value="Translation initiation factor IF3, C-terminal domain"/>
    <property type="match status" value="1"/>
</dbReference>
<evidence type="ECO:0000256" key="1">
    <source>
        <dbReference type="ARBA" id="ARBA00005439"/>
    </source>
</evidence>
<dbReference type="GO" id="GO:0003743">
    <property type="term" value="F:translation initiation factor activity"/>
    <property type="evidence" value="ECO:0007669"/>
    <property type="project" value="UniProtKB-KW"/>
</dbReference>
<dbReference type="OrthoDB" id="21573at2759"/>
<dbReference type="GO" id="GO:0070124">
    <property type="term" value="P:mitochondrial translational initiation"/>
    <property type="evidence" value="ECO:0007669"/>
    <property type="project" value="TreeGrafter"/>
</dbReference>
<gene>
    <name evidence="4" type="ORF">AMATHDRAFT_96499</name>
</gene>
<feature type="non-terminal residue" evidence="4">
    <location>
        <position position="1"/>
    </location>
</feature>
<evidence type="ECO:0008006" key="6">
    <source>
        <dbReference type="Google" id="ProtNLM"/>
    </source>
</evidence>
<evidence type="ECO:0000313" key="4">
    <source>
        <dbReference type="EMBL" id="PFH50578.1"/>
    </source>
</evidence>
<dbReference type="Proteomes" id="UP000242287">
    <property type="component" value="Unassembled WGS sequence"/>
</dbReference>
<evidence type="ECO:0000256" key="2">
    <source>
        <dbReference type="ARBA" id="ARBA00022540"/>
    </source>
</evidence>
<dbReference type="GO" id="GO:0032790">
    <property type="term" value="P:ribosome disassembly"/>
    <property type="evidence" value="ECO:0007669"/>
    <property type="project" value="TreeGrafter"/>
</dbReference>
<evidence type="ECO:0000256" key="3">
    <source>
        <dbReference type="ARBA" id="ARBA00022917"/>
    </source>
</evidence>
<feature type="non-terminal residue" evidence="4">
    <location>
        <position position="158"/>
    </location>
</feature>
<comment type="similarity">
    <text evidence="1">Belongs to the IF-3 family.</text>
</comment>
<protein>
    <recommendedName>
        <fullName evidence="6">Translation initiation factor 3 C-terminal domain-containing protein</fullName>
    </recommendedName>
</protein>
<proteinExistence type="inferred from homology"/>
<dbReference type="PANTHER" id="PTHR10938">
    <property type="entry name" value="TRANSLATION INITIATION FACTOR IF-3"/>
    <property type="match status" value="1"/>
</dbReference>
<organism evidence="4 5">
    <name type="scientific">Amanita thiersii Skay4041</name>
    <dbReference type="NCBI Taxonomy" id="703135"/>
    <lineage>
        <taxon>Eukaryota</taxon>
        <taxon>Fungi</taxon>
        <taxon>Dikarya</taxon>
        <taxon>Basidiomycota</taxon>
        <taxon>Agaricomycotina</taxon>
        <taxon>Agaricomycetes</taxon>
        <taxon>Agaricomycetidae</taxon>
        <taxon>Agaricales</taxon>
        <taxon>Pluteineae</taxon>
        <taxon>Amanitaceae</taxon>
        <taxon>Amanita</taxon>
    </lineage>
</organism>
<sequence>KDEDIRAQFVQINHNGRLSRPTPVSRLLSLLDRRGYYILLVSANPPIVRIINKTEEFERKKQEQEQAKLARTKQVHKEMQLTWGAAEADMAHKLGKVREELERGHRVDLVFTVKKGQRGMPVREVRAKVQEVVSTFEDVAKVYKEGIFQSRMAAVFLQ</sequence>
<dbReference type="PANTHER" id="PTHR10938:SF0">
    <property type="entry name" value="TRANSLATION INITIATION FACTOR IF-3, MITOCHONDRIAL"/>
    <property type="match status" value="1"/>
</dbReference>
<dbReference type="InterPro" id="IPR036788">
    <property type="entry name" value="T_IF-3_C_sf"/>
</dbReference>
<evidence type="ECO:0000313" key="5">
    <source>
        <dbReference type="Proteomes" id="UP000242287"/>
    </source>
</evidence>
<keyword evidence="2" id="KW-0396">Initiation factor</keyword>
<dbReference type="EMBL" id="KZ302001">
    <property type="protein sequence ID" value="PFH50578.1"/>
    <property type="molecule type" value="Genomic_DNA"/>
</dbReference>
<keyword evidence="3" id="KW-0648">Protein biosynthesis</keyword>
<dbReference type="STRING" id="703135.A0A2A9NKH0"/>
<dbReference type="AlphaFoldDB" id="A0A2A9NKH0"/>
<dbReference type="GO" id="GO:0005739">
    <property type="term" value="C:mitochondrion"/>
    <property type="evidence" value="ECO:0007669"/>
    <property type="project" value="TreeGrafter"/>
</dbReference>
<reference evidence="4 5" key="1">
    <citation type="submission" date="2014-02" db="EMBL/GenBank/DDBJ databases">
        <title>Transposable element dynamics among asymbiotic and ectomycorrhizal Amanita fungi.</title>
        <authorList>
            <consortium name="DOE Joint Genome Institute"/>
            <person name="Hess J."/>
            <person name="Skrede I."/>
            <person name="Wolfe B."/>
            <person name="LaButti K."/>
            <person name="Ohm R.A."/>
            <person name="Grigoriev I.V."/>
            <person name="Pringle A."/>
        </authorList>
    </citation>
    <scope>NUCLEOTIDE SEQUENCE [LARGE SCALE GENOMIC DNA]</scope>
    <source>
        <strain evidence="4 5">SKay4041</strain>
    </source>
</reference>
<name>A0A2A9NKH0_9AGAR</name>
<keyword evidence="5" id="KW-1185">Reference proteome</keyword>
<accession>A0A2A9NKH0</accession>
<dbReference type="Gene3D" id="3.30.110.10">
    <property type="entry name" value="Translation initiation factor 3 (IF-3), C-terminal domain"/>
    <property type="match status" value="1"/>
</dbReference>
<dbReference type="GO" id="GO:0043022">
    <property type="term" value="F:ribosome binding"/>
    <property type="evidence" value="ECO:0007669"/>
    <property type="project" value="TreeGrafter"/>
</dbReference>